<feature type="compositionally biased region" description="Acidic residues" evidence="2">
    <location>
        <begin position="979"/>
        <end position="989"/>
    </location>
</feature>
<feature type="region of interest" description="Disordered" evidence="2">
    <location>
        <begin position="666"/>
        <end position="725"/>
    </location>
</feature>
<protein>
    <submittedName>
        <fullName evidence="3">Uncharacterized protein</fullName>
    </submittedName>
</protein>
<accession>A0AAU9FLF8</accession>
<evidence type="ECO:0000256" key="1">
    <source>
        <dbReference type="SAM" id="Coils"/>
    </source>
</evidence>
<feature type="compositionally biased region" description="Low complexity" evidence="2">
    <location>
        <begin position="887"/>
        <end position="900"/>
    </location>
</feature>
<feature type="compositionally biased region" description="Low complexity" evidence="2">
    <location>
        <begin position="542"/>
        <end position="557"/>
    </location>
</feature>
<evidence type="ECO:0000256" key="2">
    <source>
        <dbReference type="SAM" id="MobiDB-lite"/>
    </source>
</evidence>
<evidence type="ECO:0000313" key="4">
    <source>
        <dbReference type="Proteomes" id="UP001500889"/>
    </source>
</evidence>
<keyword evidence="4" id="KW-1185">Reference proteome</keyword>
<dbReference type="PANTHER" id="PTHR21656">
    <property type="entry name" value="MALE-SPECIFIC LETHAL-1 PROTEIN"/>
    <property type="match status" value="1"/>
</dbReference>
<evidence type="ECO:0000313" key="3">
    <source>
        <dbReference type="EMBL" id="BFF96487.1"/>
    </source>
</evidence>
<feature type="compositionally biased region" description="Low complexity" evidence="2">
    <location>
        <begin position="567"/>
        <end position="577"/>
    </location>
</feature>
<feature type="region of interest" description="Disordered" evidence="2">
    <location>
        <begin position="862"/>
        <end position="912"/>
    </location>
</feature>
<feature type="region of interest" description="Disordered" evidence="2">
    <location>
        <begin position="484"/>
        <end position="506"/>
    </location>
</feature>
<feature type="region of interest" description="Disordered" evidence="2">
    <location>
        <begin position="1"/>
        <end position="25"/>
    </location>
</feature>
<feature type="compositionally biased region" description="Polar residues" evidence="2">
    <location>
        <begin position="1"/>
        <end position="10"/>
    </location>
</feature>
<feature type="compositionally biased region" description="Low complexity" evidence="2">
    <location>
        <begin position="680"/>
        <end position="691"/>
    </location>
</feature>
<feature type="coiled-coil region" evidence="1">
    <location>
        <begin position="802"/>
        <end position="836"/>
    </location>
</feature>
<dbReference type="GO" id="GO:0072487">
    <property type="term" value="C:MSL complex"/>
    <property type="evidence" value="ECO:0007669"/>
    <property type="project" value="InterPro"/>
</dbReference>
<name>A0AAU9FLF8_DROMD</name>
<organism evidence="3 4">
    <name type="scientific">Drosophila madeirensis</name>
    <name type="common">Fruit fly</name>
    <dbReference type="NCBI Taxonomy" id="30013"/>
    <lineage>
        <taxon>Eukaryota</taxon>
        <taxon>Metazoa</taxon>
        <taxon>Ecdysozoa</taxon>
        <taxon>Arthropoda</taxon>
        <taxon>Hexapoda</taxon>
        <taxon>Insecta</taxon>
        <taxon>Pterygota</taxon>
        <taxon>Neoptera</taxon>
        <taxon>Endopterygota</taxon>
        <taxon>Diptera</taxon>
        <taxon>Brachycera</taxon>
        <taxon>Muscomorpha</taxon>
        <taxon>Ephydroidea</taxon>
        <taxon>Drosophilidae</taxon>
        <taxon>Drosophila</taxon>
        <taxon>Sophophora</taxon>
    </lineage>
</organism>
<feature type="compositionally biased region" description="Acidic residues" evidence="2">
    <location>
        <begin position="491"/>
        <end position="500"/>
    </location>
</feature>
<keyword evidence="1" id="KW-0175">Coiled coil</keyword>
<sequence>MSLTQSCCEQRSSGRNRKSSSSMLDDFDKASIVAHADDNEYISPATPEPQPETEFAHLTETKRKIHDAIAALNDDSYDKRIARLLPQYEGAIREEFEIAQYSPQRCRKLARILTGLTDVIHTIFRSVRQENAYRQRMCNIVAYYISCELCSAQEPVEKEEIIINRISSCLKLFVEYGDGGVGVHKEHVLRTLLAAPKLFNRASILSVLYSRLFSHWSMPSIMIQADLPDKLYIEYILIFYYWQRLEPDEAVKEKIVEFAEKFMRPSKTLATRSKYAEYLPKYSARGTATRSILNHLRQNSCTSLHMAIKVENRPPQSSEVVISSDDEDSCPLWSSVRSRTPTPSSSQLHPAFLQNLCKNARQLEPCKRASALFSGIDNTIEIVDLRDSDDEVEMFSLDFNVPANVDGNNSNSNDSASQSIAEDYSVPVTRIYPTNLRTYERGPSSTAISVSVPPTTYIVPRIVNSYSCRRDSLHLVSTTAPHLVDQSVQTTEDEEELEEQAQEKDALPMCPLCSDNRLPATTTTKTTDLLYSAHRKSHSHFQRSSSASSSEASSNQHQHVHHCHQPSSQNSNGSGNSMQKKQVTFNPQHLGVTFSRASVVSSKNPAIKRYETMAASKVDRIDTLKWMALKEHIQASAKMFAKLNANSNNCDKGKSGSYAAITKLPGNKASPVRSAPRAAQLTSSQLTPTTSNASSCTPTRLRATPRGRGELPTPPASTHSSASPYQILRASTDTLGSIDMEKLEVNARVYSFNRRLFSKAANEHVGFYNQLLSVQRKNLRQRRLANRTKNSNLVDPRQAELVNSARQRCLQLRALNASMRNEAEQLQNNLTAIKNYAMRHAKPIVRLKRCNLNFLARTVENSHRLSTSSMEPVNGSESDKEACGDNQQEQKQQQLDQSQVKQRRRRGHSVWKHIKKKKKIWLLAPDVASDTAPVEVQNPSPKSDRGSMTEPDSKDPDPMPMPASKEPKSQIPEIGMELEIQEDGLETDDSSAVPSPAHNIELVTSNVPVYLLNGESRDVSTPLSSQFSCSGFTEPAAASDSFGLSRKD</sequence>
<feature type="region of interest" description="Disordered" evidence="2">
    <location>
        <begin position="1017"/>
        <end position="1048"/>
    </location>
</feature>
<feature type="compositionally biased region" description="Polar residues" evidence="2">
    <location>
        <begin position="1019"/>
        <end position="1031"/>
    </location>
</feature>
<reference evidence="3 4" key="1">
    <citation type="submission" date="2024-02" db="EMBL/GenBank/DDBJ databases">
        <title>A chromosome-level genome assembly of Drosophila madeirensis, a fruit fly species endemic to Madeira island.</title>
        <authorList>
            <person name="Tomihara K."/>
            <person name="Llopart A."/>
            <person name="Yamamoto D."/>
        </authorList>
    </citation>
    <scope>NUCLEOTIDE SEQUENCE [LARGE SCALE GENOMIC DNA]</scope>
    <source>
        <strain evidence="3 4">RF1</strain>
    </source>
</reference>
<gene>
    <name evidence="3" type="ORF">DMAD_05123</name>
</gene>
<feature type="compositionally biased region" description="Basic residues" evidence="2">
    <location>
        <begin position="901"/>
        <end position="912"/>
    </location>
</feature>
<dbReference type="Proteomes" id="UP001500889">
    <property type="component" value="Chromosome J"/>
</dbReference>
<dbReference type="EMBL" id="AP029265">
    <property type="protein sequence ID" value="BFF96487.1"/>
    <property type="molecule type" value="Genomic_DNA"/>
</dbReference>
<dbReference type="AlphaFoldDB" id="A0AAU9FLF8"/>
<feature type="compositionally biased region" description="Basic and acidic residues" evidence="2">
    <location>
        <begin position="942"/>
        <end position="957"/>
    </location>
</feature>
<dbReference type="InterPro" id="IPR026711">
    <property type="entry name" value="Msl-1"/>
</dbReference>
<feature type="region of interest" description="Disordered" evidence="2">
    <location>
        <begin position="929"/>
        <end position="996"/>
    </location>
</feature>
<dbReference type="PANTHER" id="PTHR21656:SF2">
    <property type="entry name" value="MALE-SPECIFIC LETHAL 1 HOMOLOG"/>
    <property type="match status" value="1"/>
</dbReference>
<proteinExistence type="predicted"/>
<feature type="region of interest" description="Disordered" evidence="2">
    <location>
        <begin position="533"/>
        <end position="580"/>
    </location>
</feature>